<evidence type="ECO:0000313" key="13">
    <source>
        <dbReference type="EMBL" id="KAL0488802.1"/>
    </source>
</evidence>
<evidence type="ECO:0000313" key="14">
    <source>
        <dbReference type="Proteomes" id="UP001431209"/>
    </source>
</evidence>
<accession>A0AAW2ZHN1</accession>
<evidence type="ECO:0000256" key="7">
    <source>
        <dbReference type="ARBA" id="ARBA00022917"/>
    </source>
</evidence>
<organism evidence="13 14">
    <name type="scientific">Acrasis kona</name>
    <dbReference type="NCBI Taxonomy" id="1008807"/>
    <lineage>
        <taxon>Eukaryota</taxon>
        <taxon>Discoba</taxon>
        <taxon>Heterolobosea</taxon>
        <taxon>Tetramitia</taxon>
        <taxon>Eutetramitia</taxon>
        <taxon>Acrasidae</taxon>
        <taxon>Acrasis</taxon>
    </lineage>
</organism>
<dbReference type="GO" id="GO:0003676">
    <property type="term" value="F:nucleic acid binding"/>
    <property type="evidence" value="ECO:0007669"/>
    <property type="project" value="InterPro"/>
</dbReference>
<dbReference type="Pfam" id="PF00270">
    <property type="entry name" value="DEAD"/>
    <property type="match status" value="1"/>
</dbReference>
<dbReference type="Pfam" id="PF00271">
    <property type="entry name" value="Helicase_C"/>
    <property type="match status" value="1"/>
</dbReference>
<feature type="domain" description="Helicase ATP-binding" evidence="10">
    <location>
        <begin position="105"/>
        <end position="272"/>
    </location>
</feature>
<sequence length="470" mass="52876">MTEGEVNEINENLDNLNVENTPAKRWGDYTDDTPDPSPHPDKPTHAFKSDVKVVEANLSEKMNDPNHVLYSAVDSFEDFNIKPDILKGILVQFKKPSRIQALTLPILLNSDTNLIAQSQSGTGKTLCFAICMLAAVNEEDPNPQALVLLPSLELAVQVASVIENLARFTQIKVFSILAGERLSRNDIKGQILVGTPGKVKELILRRTIDPKLIKLFVLDEADQMLDEGGIRDSTLAIREKLNEDTRVLLFSATFKDPDDSNDTEGEEKDKHVLEFASQVVPPPVKTILLKRDKLTLDEMKQFSVYCQDDSMKTRLIMEIFDTLEVGQSMIFVNKKDTAKELAEVLMEQNFTVAVIRGDLAPGERKQAMEEFRKGNSRVMVSTNAAARGIDIASVTHVINYDMPMRVFETKEYDYATYLHRIGRTARFGKPGYAINLYSHPGDKRMIEAFRDFYKTTITEVSADQIEQSIQ</sequence>
<evidence type="ECO:0000259" key="10">
    <source>
        <dbReference type="PROSITE" id="PS51192"/>
    </source>
</evidence>
<dbReference type="GO" id="GO:0003743">
    <property type="term" value="F:translation initiation factor activity"/>
    <property type="evidence" value="ECO:0007669"/>
    <property type="project" value="UniProtKB-KW"/>
</dbReference>
<dbReference type="SUPFAM" id="SSF52540">
    <property type="entry name" value="P-loop containing nucleoside triphosphate hydrolases"/>
    <property type="match status" value="1"/>
</dbReference>
<comment type="caution">
    <text evidence="13">The sequence shown here is derived from an EMBL/GenBank/DDBJ whole genome shotgun (WGS) entry which is preliminary data.</text>
</comment>
<keyword evidence="6" id="KW-0067">ATP-binding</keyword>
<dbReference type="GO" id="GO:0005524">
    <property type="term" value="F:ATP binding"/>
    <property type="evidence" value="ECO:0007669"/>
    <property type="project" value="UniProtKB-KW"/>
</dbReference>
<gene>
    <name evidence="13" type="ORF">AKO1_003855</name>
</gene>
<evidence type="ECO:0000259" key="11">
    <source>
        <dbReference type="PROSITE" id="PS51194"/>
    </source>
</evidence>
<dbReference type="SMART" id="SM00487">
    <property type="entry name" value="DEXDc"/>
    <property type="match status" value="1"/>
</dbReference>
<keyword evidence="3" id="KW-0547">Nucleotide-binding</keyword>
<feature type="domain" description="Helicase C-terminal" evidence="11">
    <location>
        <begin position="315"/>
        <end position="470"/>
    </location>
</feature>
<evidence type="ECO:0000256" key="2">
    <source>
        <dbReference type="ARBA" id="ARBA00022540"/>
    </source>
</evidence>
<proteinExistence type="predicted"/>
<keyword evidence="7" id="KW-0648">Protein biosynthesis</keyword>
<evidence type="ECO:0000256" key="8">
    <source>
        <dbReference type="PROSITE-ProRule" id="PRU00552"/>
    </source>
</evidence>
<feature type="region of interest" description="Disordered" evidence="9">
    <location>
        <begin position="1"/>
        <end position="47"/>
    </location>
</feature>
<evidence type="ECO:0000259" key="12">
    <source>
        <dbReference type="PROSITE" id="PS51195"/>
    </source>
</evidence>
<dbReference type="PROSITE" id="PS51194">
    <property type="entry name" value="HELICASE_CTER"/>
    <property type="match status" value="1"/>
</dbReference>
<dbReference type="Gene3D" id="3.40.50.300">
    <property type="entry name" value="P-loop containing nucleotide triphosphate hydrolases"/>
    <property type="match status" value="2"/>
</dbReference>
<reference evidence="13 14" key="1">
    <citation type="submission" date="2024-03" db="EMBL/GenBank/DDBJ databases">
        <title>The Acrasis kona genome and developmental transcriptomes reveal deep origins of eukaryotic multicellular pathways.</title>
        <authorList>
            <person name="Sheikh S."/>
            <person name="Fu C.-J."/>
            <person name="Brown M.W."/>
            <person name="Baldauf S.L."/>
        </authorList>
    </citation>
    <scope>NUCLEOTIDE SEQUENCE [LARGE SCALE GENOMIC DNA]</scope>
    <source>
        <strain evidence="13 14">ATCC MYA-3509</strain>
    </source>
</reference>
<dbReference type="InterPro" id="IPR027417">
    <property type="entry name" value="P-loop_NTPase"/>
</dbReference>
<keyword evidence="2" id="KW-0396">Initiation factor</keyword>
<evidence type="ECO:0000256" key="4">
    <source>
        <dbReference type="ARBA" id="ARBA00022801"/>
    </source>
</evidence>
<dbReference type="PROSITE" id="PS51195">
    <property type="entry name" value="Q_MOTIF"/>
    <property type="match status" value="1"/>
</dbReference>
<dbReference type="SMART" id="SM00490">
    <property type="entry name" value="HELICc"/>
    <property type="match status" value="1"/>
</dbReference>
<feature type="short sequence motif" description="Q motif" evidence="8">
    <location>
        <begin position="74"/>
        <end position="101"/>
    </location>
</feature>
<dbReference type="PROSITE" id="PS51192">
    <property type="entry name" value="HELICASE_ATP_BIND_1"/>
    <property type="match status" value="1"/>
</dbReference>
<keyword evidence="4" id="KW-0378">Hydrolase</keyword>
<dbReference type="CDD" id="cd18787">
    <property type="entry name" value="SF2_C_DEAD"/>
    <property type="match status" value="1"/>
</dbReference>
<keyword evidence="5 13" id="KW-0347">Helicase</keyword>
<evidence type="ECO:0000256" key="5">
    <source>
        <dbReference type="ARBA" id="ARBA00022806"/>
    </source>
</evidence>
<feature type="domain" description="DEAD-box RNA helicase Q" evidence="12">
    <location>
        <begin position="74"/>
        <end position="101"/>
    </location>
</feature>
<keyword evidence="14" id="KW-1185">Reference proteome</keyword>
<dbReference type="InterPro" id="IPR014001">
    <property type="entry name" value="Helicase_ATP-bd"/>
</dbReference>
<evidence type="ECO:0000256" key="3">
    <source>
        <dbReference type="ARBA" id="ARBA00022741"/>
    </source>
</evidence>
<dbReference type="EMBL" id="JAOPGA020001475">
    <property type="protein sequence ID" value="KAL0488802.1"/>
    <property type="molecule type" value="Genomic_DNA"/>
</dbReference>
<dbReference type="Proteomes" id="UP001431209">
    <property type="component" value="Unassembled WGS sequence"/>
</dbReference>
<dbReference type="GO" id="GO:0016787">
    <property type="term" value="F:hydrolase activity"/>
    <property type="evidence" value="ECO:0007669"/>
    <property type="project" value="UniProtKB-KW"/>
</dbReference>
<dbReference type="PANTHER" id="PTHR47958">
    <property type="entry name" value="ATP-DEPENDENT RNA HELICASE DBP3"/>
    <property type="match status" value="1"/>
</dbReference>
<protein>
    <recommendedName>
        <fullName evidence="1">RNA helicase</fullName>
        <ecNumber evidence="1">3.6.4.13</ecNumber>
    </recommendedName>
</protein>
<dbReference type="AlphaFoldDB" id="A0AAW2ZHN1"/>
<feature type="compositionally biased region" description="Polar residues" evidence="9">
    <location>
        <begin position="9"/>
        <end position="20"/>
    </location>
</feature>
<evidence type="ECO:0000256" key="9">
    <source>
        <dbReference type="SAM" id="MobiDB-lite"/>
    </source>
</evidence>
<evidence type="ECO:0000256" key="6">
    <source>
        <dbReference type="ARBA" id="ARBA00022840"/>
    </source>
</evidence>
<dbReference type="GO" id="GO:0003724">
    <property type="term" value="F:RNA helicase activity"/>
    <property type="evidence" value="ECO:0007669"/>
    <property type="project" value="UniProtKB-EC"/>
</dbReference>
<dbReference type="EC" id="3.6.4.13" evidence="1"/>
<evidence type="ECO:0000256" key="1">
    <source>
        <dbReference type="ARBA" id="ARBA00012552"/>
    </source>
</evidence>
<dbReference type="InterPro" id="IPR014014">
    <property type="entry name" value="RNA_helicase_DEAD_Q_motif"/>
</dbReference>
<dbReference type="InterPro" id="IPR011545">
    <property type="entry name" value="DEAD/DEAH_box_helicase_dom"/>
</dbReference>
<dbReference type="InterPro" id="IPR001650">
    <property type="entry name" value="Helicase_C-like"/>
</dbReference>
<feature type="compositionally biased region" description="Basic and acidic residues" evidence="9">
    <location>
        <begin position="38"/>
        <end position="47"/>
    </location>
</feature>
<name>A0AAW2ZHN1_9EUKA</name>